<dbReference type="SUPFAM" id="SSF54631">
    <property type="entry name" value="CBS-domain pair"/>
    <property type="match status" value="1"/>
</dbReference>
<dbReference type="Proteomes" id="UP000539146">
    <property type="component" value="Unassembled WGS sequence"/>
</dbReference>
<dbReference type="FunFam" id="1.10.3080.10:FF:000018">
    <property type="entry name" value="Chloride transporter, ClC family"/>
    <property type="match status" value="1"/>
</dbReference>
<dbReference type="Gene3D" id="1.10.3080.10">
    <property type="entry name" value="Clc chloride channel"/>
    <property type="match status" value="1"/>
</dbReference>
<dbReference type="GO" id="GO:0005254">
    <property type="term" value="F:chloride channel activity"/>
    <property type="evidence" value="ECO:0007669"/>
    <property type="project" value="UniProtKB-KW"/>
</dbReference>
<keyword evidence="10" id="KW-0129">CBS domain</keyword>
<keyword evidence="7" id="KW-0869">Chloride channel</keyword>
<evidence type="ECO:0000256" key="10">
    <source>
        <dbReference type="PROSITE-ProRule" id="PRU00703"/>
    </source>
</evidence>
<dbReference type="PROSITE" id="PS51371">
    <property type="entry name" value="CBS"/>
    <property type="match status" value="2"/>
</dbReference>
<proteinExistence type="predicted"/>
<feature type="transmembrane region" description="Helical" evidence="11">
    <location>
        <begin position="183"/>
        <end position="207"/>
    </location>
</feature>
<sequence length="600" mass="60996">MYATDRRTVPARFPFVHAHVRLAGTRFGSAALRLALPALVVGAGAGVAAVVFRWLIEHATLLFSGHADYAATTGHPPNPWVPWLGAGFVVLAPAVGGLLYGPLIQRFAREARGHGVPEVMFAIARNGGRIRGGVAVVKALASAICIGSGGSVGREGPIIQIGSALGSTIGRWMRMPEGRLRTLVACGAAGGISATFNAPVAGVFFALELLLRDFTPTSFGAVAVASVTAALIGRAAFGDTAFLHLPTIGAVTPPEYLLFALLGLLAGAVGIGFTRVLYLVEDLCDVAWRATRGPEWLRPVVGGLLLGALLLVLPQMYGVGYPVLEDGVAGRYALGFLAVLVVGKVLATSLTLGIGGSGGVFAPSLFVGAMTGAAFGEVVASVAPGMHGQVGAFAVVGMGAVFAGSTRAPITAGIMLFELTGDYALVLPLFVAIVVATAVSRVLSRDTIYTLKLSRRGVDLTDSAPLPTEGARSDVPVGAAVRPLGPVLPATATADEALARLDAADVGALVVVDADGRLTGVVTARSVGDALLADEGFGTRVVGDVLADVEAVPADARLADVVERVVDADGGTGLPVVDGDGRPVGWLGTTDALRALVPTP</sequence>
<dbReference type="GO" id="GO:0034707">
    <property type="term" value="C:chloride channel complex"/>
    <property type="evidence" value="ECO:0007669"/>
    <property type="project" value="UniProtKB-KW"/>
</dbReference>
<feature type="domain" description="CBS" evidence="12">
    <location>
        <begin position="481"/>
        <end position="539"/>
    </location>
</feature>
<dbReference type="InterPro" id="IPR000644">
    <property type="entry name" value="CBS_dom"/>
</dbReference>
<keyword evidence="6 11" id="KW-0472">Membrane</keyword>
<dbReference type="Gene3D" id="3.10.580.10">
    <property type="entry name" value="CBS-domain"/>
    <property type="match status" value="1"/>
</dbReference>
<dbReference type="PANTHER" id="PTHR43427:SF6">
    <property type="entry name" value="CHLORIDE CHANNEL PROTEIN CLC-E"/>
    <property type="match status" value="1"/>
</dbReference>
<dbReference type="Pfam" id="PF00571">
    <property type="entry name" value="CBS"/>
    <property type="match status" value="2"/>
</dbReference>
<keyword evidence="3 11" id="KW-0812">Transmembrane</keyword>
<keyword evidence="4 11" id="KW-1133">Transmembrane helix</keyword>
<protein>
    <submittedName>
        <fullName evidence="13">Chloride channel protein</fullName>
    </submittedName>
</protein>
<feature type="transmembrane region" description="Helical" evidence="11">
    <location>
        <begin position="80"/>
        <end position="100"/>
    </location>
</feature>
<dbReference type="EMBL" id="JABMCG010000104">
    <property type="protein sequence ID" value="NUU28308.1"/>
    <property type="molecule type" value="Genomic_DNA"/>
</dbReference>
<feature type="transmembrane region" description="Helical" evidence="11">
    <location>
        <begin position="332"/>
        <end position="354"/>
    </location>
</feature>
<dbReference type="InterPro" id="IPR050368">
    <property type="entry name" value="ClC-type_chloride_channel"/>
</dbReference>
<evidence type="ECO:0000256" key="6">
    <source>
        <dbReference type="ARBA" id="ARBA00023136"/>
    </source>
</evidence>
<dbReference type="AlphaFoldDB" id="A0A850DUZ6"/>
<comment type="caution">
    <text evidence="13">The sequence shown here is derived from an EMBL/GenBank/DDBJ whole genome shotgun (WGS) entry which is preliminary data.</text>
</comment>
<feature type="transmembrane region" description="Helical" evidence="11">
    <location>
        <begin position="423"/>
        <end position="443"/>
    </location>
</feature>
<evidence type="ECO:0000256" key="11">
    <source>
        <dbReference type="SAM" id="Phobius"/>
    </source>
</evidence>
<dbReference type="PANTHER" id="PTHR43427">
    <property type="entry name" value="CHLORIDE CHANNEL PROTEIN CLC-E"/>
    <property type="match status" value="1"/>
</dbReference>
<evidence type="ECO:0000256" key="2">
    <source>
        <dbReference type="ARBA" id="ARBA00022448"/>
    </source>
</evidence>
<keyword evidence="9" id="KW-0407">Ion channel</keyword>
<dbReference type="CDD" id="cd00400">
    <property type="entry name" value="Voltage_gated_ClC"/>
    <property type="match status" value="1"/>
</dbReference>
<dbReference type="InterPro" id="IPR014743">
    <property type="entry name" value="Cl-channel_core"/>
</dbReference>
<evidence type="ECO:0000256" key="1">
    <source>
        <dbReference type="ARBA" id="ARBA00004141"/>
    </source>
</evidence>
<reference evidence="13 14" key="1">
    <citation type="submission" date="2020-05" db="EMBL/GenBank/DDBJ databases">
        <title>Genome Sequencing of Type Strains.</title>
        <authorList>
            <person name="Lemaire J.F."/>
            <person name="Inderbitzin P."/>
            <person name="Gregorio O.A."/>
            <person name="Collins S.B."/>
            <person name="Wespe N."/>
            <person name="Knight-Connoni V."/>
        </authorList>
    </citation>
    <scope>NUCLEOTIDE SEQUENCE [LARGE SCALE GENOMIC DNA]</scope>
    <source>
        <strain evidence="13 14">DSM 20512</strain>
    </source>
</reference>
<feature type="transmembrane region" description="Helical" evidence="11">
    <location>
        <begin position="257"/>
        <end position="280"/>
    </location>
</feature>
<dbReference type="InterPro" id="IPR001807">
    <property type="entry name" value="ClC"/>
</dbReference>
<name>A0A850DUZ6_9MICO</name>
<evidence type="ECO:0000313" key="14">
    <source>
        <dbReference type="Proteomes" id="UP000539146"/>
    </source>
</evidence>
<dbReference type="Pfam" id="PF00654">
    <property type="entry name" value="Voltage_CLC"/>
    <property type="match status" value="1"/>
</dbReference>
<keyword evidence="5" id="KW-0406">Ion transport</keyword>
<dbReference type="CDD" id="cd02205">
    <property type="entry name" value="CBS_pair_SF"/>
    <property type="match status" value="1"/>
</dbReference>
<evidence type="ECO:0000256" key="5">
    <source>
        <dbReference type="ARBA" id="ARBA00023065"/>
    </source>
</evidence>
<dbReference type="SUPFAM" id="SSF81340">
    <property type="entry name" value="Clc chloride channel"/>
    <property type="match status" value="1"/>
</dbReference>
<evidence type="ECO:0000256" key="4">
    <source>
        <dbReference type="ARBA" id="ARBA00022989"/>
    </source>
</evidence>
<feature type="transmembrane region" description="Helical" evidence="11">
    <location>
        <begin position="34"/>
        <end position="56"/>
    </location>
</feature>
<feature type="transmembrane region" description="Helical" evidence="11">
    <location>
        <begin position="219"/>
        <end position="237"/>
    </location>
</feature>
<dbReference type="SMART" id="SM00116">
    <property type="entry name" value="CBS"/>
    <property type="match status" value="2"/>
</dbReference>
<organism evidence="13 14">
    <name type="scientific">Curtobacterium citreum</name>
    <dbReference type="NCBI Taxonomy" id="2036"/>
    <lineage>
        <taxon>Bacteria</taxon>
        <taxon>Bacillati</taxon>
        <taxon>Actinomycetota</taxon>
        <taxon>Actinomycetes</taxon>
        <taxon>Micrococcales</taxon>
        <taxon>Microbacteriaceae</taxon>
        <taxon>Curtobacterium</taxon>
    </lineage>
</organism>
<evidence type="ECO:0000256" key="3">
    <source>
        <dbReference type="ARBA" id="ARBA00022692"/>
    </source>
</evidence>
<evidence type="ECO:0000256" key="7">
    <source>
        <dbReference type="ARBA" id="ARBA00023173"/>
    </source>
</evidence>
<feature type="domain" description="CBS" evidence="12">
    <location>
        <begin position="545"/>
        <end position="600"/>
    </location>
</feature>
<accession>A0A850DUZ6</accession>
<dbReference type="PRINTS" id="PR00762">
    <property type="entry name" value="CLCHANNEL"/>
</dbReference>
<evidence type="ECO:0000256" key="9">
    <source>
        <dbReference type="ARBA" id="ARBA00023303"/>
    </source>
</evidence>
<feature type="transmembrane region" description="Helical" evidence="11">
    <location>
        <begin position="300"/>
        <end position="320"/>
    </location>
</feature>
<evidence type="ECO:0000256" key="8">
    <source>
        <dbReference type="ARBA" id="ARBA00023214"/>
    </source>
</evidence>
<evidence type="ECO:0000313" key="13">
    <source>
        <dbReference type="EMBL" id="NUU28308.1"/>
    </source>
</evidence>
<feature type="transmembrane region" description="Helical" evidence="11">
    <location>
        <begin position="360"/>
        <end position="380"/>
    </location>
</feature>
<dbReference type="InterPro" id="IPR046342">
    <property type="entry name" value="CBS_dom_sf"/>
</dbReference>
<keyword evidence="2" id="KW-0813">Transport</keyword>
<comment type="subcellular location">
    <subcellularLocation>
        <location evidence="1">Membrane</location>
        <topology evidence="1">Multi-pass membrane protein</topology>
    </subcellularLocation>
</comment>
<feature type="transmembrane region" description="Helical" evidence="11">
    <location>
        <begin position="392"/>
        <end position="417"/>
    </location>
</feature>
<gene>
    <name evidence="13" type="ORF">HP467_09330</name>
</gene>
<keyword evidence="8" id="KW-0868">Chloride</keyword>
<evidence type="ECO:0000259" key="12">
    <source>
        <dbReference type="PROSITE" id="PS51371"/>
    </source>
</evidence>